<feature type="domain" description="VPS37 C-terminal" evidence="6">
    <location>
        <begin position="64"/>
        <end position="217"/>
    </location>
</feature>
<dbReference type="GO" id="GO:0006886">
    <property type="term" value="P:intracellular protein transport"/>
    <property type="evidence" value="ECO:0007669"/>
    <property type="project" value="UniProtKB-ARBA"/>
</dbReference>
<evidence type="ECO:0000313" key="8">
    <source>
        <dbReference type="Proteomes" id="UP000478008"/>
    </source>
</evidence>
<keyword evidence="4" id="KW-0967">Endosome</keyword>
<dbReference type="InterPro" id="IPR037202">
    <property type="entry name" value="ESCRT_assembly_dom"/>
</dbReference>
<dbReference type="InterPro" id="IPR009851">
    <property type="entry name" value="Mod_r"/>
</dbReference>
<reference evidence="7 8" key="1">
    <citation type="submission" date="2019-07" db="EMBL/GenBank/DDBJ databases">
        <authorList>
            <person name="Friedrich A."/>
            <person name="Schacherer J."/>
        </authorList>
    </citation>
    <scope>NUCLEOTIDE SEQUENCE [LARGE SCALE GENOMIC DNA]</scope>
</reference>
<keyword evidence="5" id="KW-0653">Protein transport</keyword>
<proteinExistence type="inferred from homology"/>
<keyword evidence="3" id="KW-0813">Transport</keyword>
<evidence type="ECO:0000256" key="3">
    <source>
        <dbReference type="ARBA" id="ARBA00022448"/>
    </source>
</evidence>
<sequence>MSSSATPTPPSLPQIPSMNGIYQLYQKNQTTSVIDPSKLEYPLVPTNLLSKQGTIDIQVPQYLKELPKSKIEQFYHDDKLLRGYVLKKYGKPFNDLKREITARLGKQSDFTEKSAKNYDAQVKERIQRINKLLKECYDLLDEFDTLEVSMYDKMGKMNKKNMVEVMEANLSLQNGECQKLIDDAMKSKGELTDTELSTFIERYCAARQQYYLKKEKLSRMHEDRVGEI</sequence>
<keyword evidence="8" id="KW-1185">Reference proteome</keyword>
<organism evidence="7 8">
    <name type="scientific">Dekkera bruxellensis</name>
    <name type="common">Brettanomyces custersii</name>
    <dbReference type="NCBI Taxonomy" id="5007"/>
    <lineage>
        <taxon>Eukaryota</taxon>
        <taxon>Fungi</taxon>
        <taxon>Dikarya</taxon>
        <taxon>Ascomycota</taxon>
        <taxon>Saccharomycotina</taxon>
        <taxon>Pichiomycetes</taxon>
        <taxon>Pichiales</taxon>
        <taxon>Pichiaceae</taxon>
        <taxon>Brettanomyces</taxon>
    </lineage>
</organism>
<evidence type="ECO:0000313" key="7">
    <source>
        <dbReference type="EMBL" id="VUG17110.1"/>
    </source>
</evidence>
<evidence type="ECO:0000256" key="2">
    <source>
        <dbReference type="ARBA" id="ARBA00007617"/>
    </source>
</evidence>
<evidence type="ECO:0000259" key="6">
    <source>
        <dbReference type="Pfam" id="PF07200"/>
    </source>
</evidence>
<dbReference type="Proteomes" id="UP000478008">
    <property type="component" value="Unassembled WGS sequence"/>
</dbReference>
<comment type="similarity">
    <text evidence="2">Belongs to the VPS37 family.</text>
</comment>
<dbReference type="Gene3D" id="1.10.287.660">
    <property type="entry name" value="Helix hairpin bin"/>
    <property type="match status" value="1"/>
</dbReference>
<evidence type="ECO:0000256" key="5">
    <source>
        <dbReference type="ARBA" id="ARBA00022927"/>
    </source>
</evidence>
<dbReference type="EMBL" id="CABFWN010000001">
    <property type="protein sequence ID" value="VUG17110.1"/>
    <property type="molecule type" value="Genomic_DNA"/>
</dbReference>
<dbReference type="GO" id="GO:0043162">
    <property type="term" value="P:ubiquitin-dependent protein catabolic process via the multivesicular body sorting pathway"/>
    <property type="evidence" value="ECO:0007669"/>
    <property type="project" value="UniProtKB-ARBA"/>
</dbReference>
<dbReference type="Pfam" id="PF07200">
    <property type="entry name" value="Mod_r"/>
    <property type="match status" value="1"/>
</dbReference>
<accession>A0A7D9CXM7</accession>
<protein>
    <submittedName>
        <fullName evidence="7">DEBR0S1_33430g1_1</fullName>
    </submittedName>
</protein>
<dbReference type="InterPro" id="IPR029012">
    <property type="entry name" value="Helix_hairpin_bin_sf"/>
</dbReference>
<dbReference type="AlphaFoldDB" id="A0A7D9CXM7"/>
<dbReference type="SUPFAM" id="SSF140111">
    <property type="entry name" value="Endosomal sorting complex assembly domain"/>
    <property type="match status" value="1"/>
</dbReference>
<dbReference type="GO" id="GO:0000813">
    <property type="term" value="C:ESCRT I complex"/>
    <property type="evidence" value="ECO:0007669"/>
    <property type="project" value="UniProtKB-ARBA"/>
</dbReference>
<name>A0A7D9CXM7_DEKBR</name>
<evidence type="ECO:0000256" key="4">
    <source>
        <dbReference type="ARBA" id="ARBA00022753"/>
    </source>
</evidence>
<gene>
    <name evidence="7" type="ORF">DEBR0S1_33430G</name>
</gene>
<dbReference type="GO" id="GO:0072666">
    <property type="term" value="P:establishment of protein localization to vacuole"/>
    <property type="evidence" value="ECO:0007669"/>
    <property type="project" value="UniProtKB-ARBA"/>
</dbReference>
<evidence type="ECO:0000256" key="1">
    <source>
        <dbReference type="ARBA" id="ARBA00004177"/>
    </source>
</evidence>
<comment type="subcellular location">
    <subcellularLocation>
        <location evidence="1">Endosome</location>
    </subcellularLocation>
</comment>